<evidence type="ECO:0000313" key="3">
    <source>
        <dbReference type="Proteomes" id="UP001500325"/>
    </source>
</evidence>
<comment type="caution">
    <text evidence="2">The sequence shown here is derived from an EMBL/GenBank/DDBJ whole genome shotgun (WGS) entry which is preliminary data.</text>
</comment>
<name>A0ABP8W788_9PSEU</name>
<reference evidence="3" key="1">
    <citation type="journal article" date="2019" name="Int. J. Syst. Evol. Microbiol.">
        <title>The Global Catalogue of Microorganisms (GCM) 10K type strain sequencing project: providing services to taxonomists for standard genome sequencing and annotation.</title>
        <authorList>
            <consortium name="The Broad Institute Genomics Platform"/>
            <consortium name="The Broad Institute Genome Sequencing Center for Infectious Disease"/>
            <person name="Wu L."/>
            <person name="Ma J."/>
        </authorList>
    </citation>
    <scope>NUCLEOTIDE SEQUENCE [LARGE SCALE GENOMIC DNA]</scope>
    <source>
        <strain evidence="3">JCM 18055</strain>
    </source>
</reference>
<feature type="region of interest" description="Disordered" evidence="1">
    <location>
        <begin position="1"/>
        <end position="29"/>
    </location>
</feature>
<sequence>MADADPAGTAAGATVDTTVDAVDADAVPGGTSPARLLRDALEPVAMHAVWSPQVHRPSRRTATTSSPAT</sequence>
<dbReference type="Proteomes" id="UP001500325">
    <property type="component" value="Unassembled WGS sequence"/>
</dbReference>
<dbReference type="EMBL" id="BAABIC010000003">
    <property type="protein sequence ID" value="GAA4680941.1"/>
    <property type="molecule type" value="Genomic_DNA"/>
</dbReference>
<evidence type="ECO:0000313" key="2">
    <source>
        <dbReference type="EMBL" id="GAA4680941.1"/>
    </source>
</evidence>
<protein>
    <submittedName>
        <fullName evidence="2">Uncharacterized protein</fullName>
    </submittedName>
</protein>
<dbReference type="RefSeq" id="WP_345379019.1">
    <property type="nucleotide sequence ID" value="NZ_BAABIC010000003.1"/>
</dbReference>
<evidence type="ECO:0000256" key="1">
    <source>
        <dbReference type="SAM" id="MobiDB-lite"/>
    </source>
</evidence>
<keyword evidence="3" id="KW-1185">Reference proteome</keyword>
<gene>
    <name evidence="2" type="ORF">GCM10023215_13090</name>
</gene>
<accession>A0ABP8W788</accession>
<proteinExistence type="predicted"/>
<organism evidence="2 3">
    <name type="scientific">Pseudonocardia yuanmonensis</name>
    <dbReference type="NCBI Taxonomy" id="1095914"/>
    <lineage>
        <taxon>Bacteria</taxon>
        <taxon>Bacillati</taxon>
        <taxon>Actinomycetota</taxon>
        <taxon>Actinomycetes</taxon>
        <taxon>Pseudonocardiales</taxon>
        <taxon>Pseudonocardiaceae</taxon>
        <taxon>Pseudonocardia</taxon>
    </lineage>
</organism>